<keyword evidence="4" id="KW-0227">DNA damage</keyword>
<evidence type="ECO:0000313" key="11">
    <source>
        <dbReference type="EMBL" id="KAJ7366766.1"/>
    </source>
</evidence>
<dbReference type="InterPro" id="IPR013178">
    <property type="entry name" value="Histone_AcTrfase_Rtt109/CBP"/>
</dbReference>
<keyword evidence="3" id="KW-0808">Transferase</keyword>
<dbReference type="GO" id="GO:0006974">
    <property type="term" value="P:DNA damage response"/>
    <property type="evidence" value="ECO:0007669"/>
    <property type="project" value="UniProtKB-KW"/>
</dbReference>
<dbReference type="InterPro" id="IPR016849">
    <property type="entry name" value="Rtt109"/>
</dbReference>
<evidence type="ECO:0000256" key="4">
    <source>
        <dbReference type="ARBA" id="ARBA00022763"/>
    </source>
</evidence>
<gene>
    <name evidence="11" type="ORF">DFH08DRAFT_835418</name>
</gene>
<evidence type="ECO:0000256" key="10">
    <source>
        <dbReference type="SAM" id="MobiDB-lite"/>
    </source>
</evidence>
<feature type="region of interest" description="Disordered" evidence="10">
    <location>
        <begin position="415"/>
        <end position="467"/>
    </location>
</feature>
<protein>
    <recommendedName>
        <fullName evidence="2">histone acetyltransferase</fullName>
        <ecNumber evidence="2">2.3.1.48</ecNumber>
    </recommendedName>
</protein>
<keyword evidence="7" id="KW-0804">Transcription</keyword>
<dbReference type="PANTHER" id="PTHR31571">
    <property type="entry name" value="ALTERED INHERITANCE OF MITOCHONDRIA PROTEIN 6"/>
    <property type="match status" value="1"/>
</dbReference>
<dbReference type="Pfam" id="PF08214">
    <property type="entry name" value="HAT_KAT11"/>
    <property type="match status" value="1"/>
</dbReference>
<reference evidence="11" key="1">
    <citation type="submission" date="2023-03" db="EMBL/GenBank/DDBJ databases">
        <title>Massive genome expansion in bonnet fungi (Mycena s.s.) driven by repeated elements and novel gene families across ecological guilds.</title>
        <authorList>
            <consortium name="Lawrence Berkeley National Laboratory"/>
            <person name="Harder C.B."/>
            <person name="Miyauchi S."/>
            <person name="Viragh M."/>
            <person name="Kuo A."/>
            <person name="Thoen E."/>
            <person name="Andreopoulos B."/>
            <person name="Lu D."/>
            <person name="Skrede I."/>
            <person name="Drula E."/>
            <person name="Henrissat B."/>
            <person name="Morin E."/>
            <person name="Kohler A."/>
            <person name="Barry K."/>
            <person name="LaButti K."/>
            <person name="Morin E."/>
            <person name="Salamov A."/>
            <person name="Lipzen A."/>
            <person name="Mereny Z."/>
            <person name="Hegedus B."/>
            <person name="Baldrian P."/>
            <person name="Stursova M."/>
            <person name="Weitz H."/>
            <person name="Taylor A."/>
            <person name="Grigoriev I.V."/>
            <person name="Nagy L.G."/>
            <person name="Martin F."/>
            <person name="Kauserud H."/>
        </authorList>
    </citation>
    <scope>NUCLEOTIDE SEQUENCE</scope>
    <source>
        <strain evidence="11">CBHHK002</strain>
    </source>
</reference>
<evidence type="ECO:0000256" key="9">
    <source>
        <dbReference type="ARBA" id="ARBA00048940"/>
    </source>
</evidence>
<accession>A0AAD7ARS7</accession>
<dbReference type="GO" id="GO:0006355">
    <property type="term" value="P:regulation of DNA-templated transcription"/>
    <property type="evidence" value="ECO:0007669"/>
    <property type="project" value="InterPro"/>
</dbReference>
<dbReference type="GO" id="GO:0005634">
    <property type="term" value="C:nucleus"/>
    <property type="evidence" value="ECO:0007669"/>
    <property type="project" value="UniProtKB-SubCell"/>
</dbReference>
<keyword evidence="6" id="KW-0805">Transcription regulation</keyword>
<proteinExistence type="predicted"/>
<dbReference type="AlphaFoldDB" id="A0AAD7ARS7"/>
<dbReference type="SMART" id="SM01250">
    <property type="entry name" value="KAT11"/>
    <property type="match status" value="1"/>
</dbReference>
<name>A0AAD7ARS7_9AGAR</name>
<comment type="caution">
    <text evidence="11">The sequence shown here is derived from an EMBL/GenBank/DDBJ whole genome shotgun (WGS) entry which is preliminary data.</text>
</comment>
<feature type="region of interest" description="Disordered" evidence="10">
    <location>
        <begin position="293"/>
        <end position="312"/>
    </location>
</feature>
<dbReference type="PROSITE" id="PS51728">
    <property type="entry name" value="RTT109_HAT"/>
    <property type="match status" value="1"/>
</dbReference>
<sequence>MPSPSTNLRDYLLDGLRDIPGTREFHIHVLVSSPRKFQGLYPFAQPRPRTYLQDILILLSEESAGSPRVFTTAIEACVYNVPTTSCAIFYVSKVDSTGQSTSPSPAATLVQSLLTFYADPTTRPVSANHLWIHLFARAQSQYLFPNSADYSGKHPLSDVKLCAWWKRVLSQVADAVNARASANAVIRLYYVLPGFSQLEAEYSMQRATIAPSTSDAPGPSWIYGHPYSQTDIPLPCPAPTSDVQHKQQNLGHFIPTFDDDPKSRFMDEIGCAAADTEGIRSPPRKRVRTAVQHGNAADVPKEAVAEKERQSGKEERILGELRRVSADEFWERMSFRQECVAGAVTGFFVAGFSCPSSSQSGSSTSPSPLAPLPGQVSCQLNKRVLSTLMTGLEFSTVERSIKATETLEESIRGLCEGLAPIPTPPRTTGNSRDFDRRTPEPEASGALLAPPSTPPRRGKAYVPDVSPNPFPEPVTSLETYHSHIYGSICVSNAPLPVKTRSEAGAEQTGAPTEPAPHVTVLAVRKKKKRVE</sequence>
<evidence type="ECO:0000256" key="2">
    <source>
        <dbReference type="ARBA" id="ARBA00013184"/>
    </source>
</evidence>
<dbReference type="EMBL" id="JARIHO010000002">
    <property type="protein sequence ID" value="KAJ7366766.1"/>
    <property type="molecule type" value="Genomic_DNA"/>
</dbReference>
<keyword evidence="8" id="KW-0539">Nucleus</keyword>
<feature type="compositionally biased region" description="Basic and acidic residues" evidence="10">
    <location>
        <begin position="299"/>
        <end position="312"/>
    </location>
</feature>
<keyword evidence="12" id="KW-1185">Reference proteome</keyword>
<dbReference type="InterPro" id="IPR051236">
    <property type="entry name" value="HAT_RTT109-like"/>
</dbReference>
<comment type="subcellular location">
    <subcellularLocation>
        <location evidence="1">Nucleus</location>
    </subcellularLocation>
</comment>
<dbReference type="GO" id="GO:0032931">
    <property type="term" value="F:histone H3K56 acetyltransferase activity"/>
    <property type="evidence" value="ECO:0007669"/>
    <property type="project" value="TreeGrafter"/>
</dbReference>
<dbReference type="PANTHER" id="PTHR31571:SF2">
    <property type="entry name" value="HISTONE ACETYLTRANSFERASE RTT109"/>
    <property type="match status" value="1"/>
</dbReference>
<organism evidence="11 12">
    <name type="scientific">Mycena albidolilacea</name>
    <dbReference type="NCBI Taxonomy" id="1033008"/>
    <lineage>
        <taxon>Eukaryota</taxon>
        <taxon>Fungi</taxon>
        <taxon>Dikarya</taxon>
        <taxon>Basidiomycota</taxon>
        <taxon>Agaricomycotina</taxon>
        <taxon>Agaricomycetes</taxon>
        <taxon>Agaricomycetidae</taxon>
        <taxon>Agaricales</taxon>
        <taxon>Marasmiineae</taxon>
        <taxon>Mycenaceae</taxon>
        <taxon>Mycena</taxon>
    </lineage>
</organism>
<evidence type="ECO:0000256" key="8">
    <source>
        <dbReference type="ARBA" id="ARBA00023242"/>
    </source>
</evidence>
<evidence type="ECO:0000256" key="5">
    <source>
        <dbReference type="ARBA" id="ARBA00022990"/>
    </source>
</evidence>
<keyword evidence="5" id="KW-0007">Acetylation</keyword>
<dbReference type="EC" id="2.3.1.48" evidence="2"/>
<feature type="non-terminal residue" evidence="11">
    <location>
        <position position="1"/>
    </location>
</feature>
<evidence type="ECO:0000313" key="12">
    <source>
        <dbReference type="Proteomes" id="UP001218218"/>
    </source>
</evidence>
<evidence type="ECO:0000256" key="1">
    <source>
        <dbReference type="ARBA" id="ARBA00004123"/>
    </source>
</evidence>
<evidence type="ECO:0000256" key="6">
    <source>
        <dbReference type="ARBA" id="ARBA00023015"/>
    </source>
</evidence>
<dbReference type="Proteomes" id="UP001218218">
    <property type="component" value="Unassembled WGS sequence"/>
</dbReference>
<evidence type="ECO:0000256" key="3">
    <source>
        <dbReference type="ARBA" id="ARBA00022679"/>
    </source>
</evidence>
<evidence type="ECO:0000256" key="7">
    <source>
        <dbReference type="ARBA" id="ARBA00023163"/>
    </source>
</evidence>
<comment type="catalytic activity">
    <reaction evidence="9">
        <text>L-lysyl-[histone] + acetyl-CoA = N(6)-acetyl-L-lysyl-[histone] + CoA + H(+)</text>
        <dbReference type="Rhea" id="RHEA:21992"/>
        <dbReference type="Rhea" id="RHEA-COMP:9845"/>
        <dbReference type="Rhea" id="RHEA-COMP:11338"/>
        <dbReference type="ChEBI" id="CHEBI:15378"/>
        <dbReference type="ChEBI" id="CHEBI:29969"/>
        <dbReference type="ChEBI" id="CHEBI:57287"/>
        <dbReference type="ChEBI" id="CHEBI:57288"/>
        <dbReference type="ChEBI" id="CHEBI:61930"/>
        <dbReference type="EC" id="2.3.1.48"/>
    </reaction>
    <physiologicalReaction direction="left-to-right" evidence="9">
        <dbReference type="Rhea" id="RHEA:21993"/>
    </physiologicalReaction>
</comment>